<dbReference type="PANTHER" id="PTHR13710:SF105">
    <property type="entry name" value="ATP-DEPENDENT DNA HELICASE Q1"/>
    <property type="match status" value="1"/>
</dbReference>
<dbReference type="Pfam" id="PF00270">
    <property type="entry name" value="DEAD"/>
    <property type="match status" value="1"/>
</dbReference>
<evidence type="ECO:0000259" key="11">
    <source>
        <dbReference type="PROSITE" id="PS51192"/>
    </source>
</evidence>
<feature type="domain" description="Helicase ATP-binding" evidence="11">
    <location>
        <begin position="30"/>
        <end position="206"/>
    </location>
</feature>
<dbReference type="GO" id="GO:0009378">
    <property type="term" value="F:four-way junction helicase activity"/>
    <property type="evidence" value="ECO:0007669"/>
    <property type="project" value="TreeGrafter"/>
</dbReference>
<dbReference type="SMART" id="SM00487">
    <property type="entry name" value="DEXDc"/>
    <property type="match status" value="1"/>
</dbReference>
<dbReference type="GO" id="GO:0005694">
    <property type="term" value="C:chromosome"/>
    <property type="evidence" value="ECO:0007669"/>
    <property type="project" value="TreeGrafter"/>
</dbReference>
<dbReference type="GO" id="GO:0043138">
    <property type="term" value="F:3'-5' DNA helicase activity"/>
    <property type="evidence" value="ECO:0007669"/>
    <property type="project" value="UniProtKB-EC"/>
</dbReference>
<keyword evidence="3 13" id="KW-0378">Hydrolase</keyword>
<evidence type="ECO:0000256" key="3">
    <source>
        <dbReference type="ARBA" id="ARBA00022801"/>
    </source>
</evidence>
<dbReference type="Gene3D" id="3.40.50.300">
    <property type="entry name" value="P-loop containing nucleotide triphosphate hydrolases"/>
    <property type="match status" value="2"/>
</dbReference>
<keyword evidence="6" id="KW-0238">DNA-binding</keyword>
<accession>A0A9X2F5D6</accession>
<proteinExistence type="inferred from homology"/>
<comment type="caution">
    <text evidence="13">The sequence shown here is derived from an EMBL/GenBank/DDBJ whole genome shotgun (WGS) entry which is preliminary data.</text>
</comment>
<dbReference type="GO" id="GO:0016787">
    <property type="term" value="F:hydrolase activity"/>
    <property type="evidence" value="ECO:0007669"/>
    <property type="project" value="UniProtKB-KW"/>
</dbReference>
<dbReference type="RefSeq" id="WP_252589572.1">
    <property type="nucleotide sequence ID" value="NZ_JAMWYS010000058.1"/>
</dbReference>
<evidence type="ECO:0000256" key="10">
    <source>
        <dbReference type="SAM" id="MobiDB-lite"/>
    </source>
</evidence>
<reference evidence="13" key="1">
    <citation type="submission" date="2022-06" db="EMBL/GenBank/DDBJ databases">
        <title>Solitalea sp. MAHUQ-68 isolated from rhizospheric soil.</title>
        <authorList>
            <person name="Huq M.A."/>
        </authorList>
    </citation>
    <scope>NUCLEOTIDE SEQUENCE</scope>
    <source>
        <strain evidence="13">MAHUQ-68</strain>
    </source>
</reference>
<dbReference type="InterPro" id="IPR011545">
    <property type="entry name" value="DEAD/DEAH_box_helicase_dom"/>
</dbReference>
<dbReference type="PROSITE" id="PS51192">
    <property type="entry name" value="HELICASE_ATP_BIND_1"/>
    <property type="match status" value="1"/>
</dbReference>
<keyword evidence="5" id="KW-0067">ATP-binding</keyword>
<dbReference type="GO" id="GO:0005524">
    <property type="term" value="F:ATP binding"/>
    <property type="evidence" value="ECO:0007669"/>
    <property type="project" value="UniProtKB-KW"/>
</dbReference>
<evidence type="ECO:0000256" key="7">
    <source>
        <dbReference type="ARBA" id="ARBA00023235"/>
    </source>
</evidence>
<evidence type="ECO:0000313" key="13">
    <source>
        <dbReference type="EMBL" id="MCO4294540.1"/>
    </source>
</evidence>
<dbReference type="SUPFAM" id="SSF52540">
    <property type="entry name" value="P-loop containing nucleoside triphosphate hydrolases"/>
    <property type="match status" value="1"/>
</dbReference>
<dbReference type="PROSITE" id="PS51194">
    <property type="entry name" value="HELICASE_CTER"/>
    <property type="match status" value="1"/>
</dbReference>
<protein>
    <recommendedName>
        <fullName evidence="9">DNA 3'-5' helicase</fullName>
        <ecNumber evidence="9">5.6.2.4</ecNumber>
    </recommendedName>
</protein>
<dbReference type="AlphaFoldDB" id="A0A9X2F5D6"/>
<dbReference type="InterPro" id="IPR027417">
    <property type="entry name" value="P-loop_NTPase"/>
</dbReference>
<dbReference type="Proteomes" id="UP001155182">
    <property type="component" value="Unassembled WGS sequence"/>
</dbReference>
<dbReference type="GO" id="GO:0005737">
    <property type="term" value="C:cytoplasm"/>
    <property type="evidence" value="ECO:0007669"/>
    <property type="project" value="TreeGrafter"/>
</dbReference>
<dbReference type="GO" id="GO:0003677">
    <property type="term" value="F:DNA binding"/>
    <property type="evidence" value="ECO:0007669"/>
    <property type="project" value="UniProtKB-KW"/>
</dbReference>
<feature type="domain" description="Helicase C-terminal" evidence="12">
    <location>
        <begin position="217"/>
        <end position="402"/>
    </location>
</feature>
<evidence type="ECO:0000256" key="8">
    <source>
        <dbReference type="ARBA" id="ARBA00034617"/>
    </source>
</evidence>
<dbReference type="PANTHER" id="PTHR13710">
    <property type="entry name" value="DNA HELICASE RECQ FAMILY MEMBER"/>
    <property type="match status" value="1"/>
</dbReference>
<organism evidence="13 14">
    <name type="scientific">Solitalea agri</name>
    <dbReference type="NCBI Taxonomy" id="2953739"/>
    <lineage>
        <taxon>Bacteria</taxon>
        <taxon>Pseudomonadati</taxon>
        <taxon>Bacteroidota</taxon>
        <taxon>Sphingobacteriia</taxon>
        <taxon>Sphingobacteriales</taxon>
        <taxon>Sphingobacteriaceae</taxon>
        <taxon>Solitalea</taxon>
    </lineage>
</organism>
<dbReference type="EMBL" id="JAMWYS010000058">
    <property type="protein sequence ID" value="MCO4294540.1"/>
    <property type="molecule type" value="Genomic_DNA"/>
</dbReference>
<dbReference type="GO" id="GO:0006281">
    <property type="term" value="P:DNA repair"/>
    <property type="evidence" value="ECO:0007669"/>
    <property type="project" value="TreeGrafter"/>
</dbReference>
<dbReference type="EC" id="5.6.2.4" evidence="9"/>
<dbReference type="SMART" id="SM00490">
    <property type="entry name" value="HELICc"/>
    <property type="match status" value="1"/>
</dbReference>
<evidence type="ECO:0000256" key="6">
    <source>
        <dbReference type="ARBA" id="ARBA00023125"/>
    </source>
</evidence>
<sequence length="678" mass="77665">MTTKAVEVFEKEFPALARQFSLKPFQEKVINQVISNGSTLAVMPTGGGKSLIYWVGAKALKGTCLVVSPLIALIDEQAEKLTASGCNVLAIHGGMGASEQIKQLKAFAKGESNPDFIFVSPERMSTDGFFEYCISLQKDKIKLVVIDEVHCISQWGFDFRPFYKHIPTFLESVFENQRPKVLGLTATINPRELIDVTNDFQINKQSILKDDVLLRFDIDLKVEKLTNEDEKRERIWEIIDDHKTEKVLVYLYRKYHKGGVEDLCEVANQKGFNALSFHGDMTSSERQRIISEYREGSTNLVFATNAFGMGIDIPNIRVVIHFMLPESIEQYYQEIGRAGRDQKGATAYMLYSNKNVQVRKTHFIDKSFPNQDELKHLFTKATNNEVGRKTLQYFSEEELQSALPYFLNCNAISIDGKGFTNLKVFKSNSNSRLKEIVDSSKTGMVIPVLARSENAGLSCKEFFNITYKALVDEQATLSKNLDKCLLIKATEAELTTEQIENINKETARKKEYKHNLLDYLVYLLDNFDSSQSLHQEIGRYLGVNKHLLGKIHKTENGIWVRSKSEVIIANILYRSAIDFQYEEKLYYNESQWKEPDFTIRHNGKTWFWEHLGLLGDEQYNENWQEKKQIFKDLGVFDNVITTTESAVLSDKANDLIKKIKTGEQSQQKEHQPVKTKRS</sequence>
<comment type="catalytic activity">
    <reaction evidence="8">
        <text>Couples ATP hydrolysis with the unwinding of duplex DNA by translocating in the 3'-5' direction.</text>
        <dbReference type="EC" id="5.6.2.4"/>
    </reaction>
</comment>
<dbReference type="GO" id="GO:0006310">
    <property type="term" value="P:DNA recombination"/>
    <property type="evidence" value="ECO:0007669"/>
    <property type="project" value="InterPro"/>
</dbReference>
<evidence type="ECO:0000256" key="5">
    <source>
        <dbReference type="ARBA" id="ARBA00022840"/>
    </source>
</evidence>
<feature type="region of interest" description="Disordered" evidence="10">
    <location>
        <begin position="659"/>
        <end position="678"/>
    </location>
</feature>
<evidence type="ECO:0000256" key="1">
    <source>
        <dbReference type="ARBA" id="ARBA00005446"/>
    </source>
</evidence>
<dbReference type="InterPro" id="IPR001650">
    <property type="entry name" value="Helicase_C-like"/>
</dbReference>
<dbReference type="InterPro" id="IPR014001">
    <property type="entry name" value="Helicase_ATP-bd"/>
</dbReference>
<keyword evidence="14" id="KW-1185">Reference proteome</keyword>
<dbReference type="CDD" id="cd17920">
    <property type="entry name" value="DEXHc_RecQ"/>
    <property type="match status" value="1"/>
</dbReference>
<keyword evidence="2" id="KW-0547">Nucleotide-binding</keyword>
<feature type="compositionally biased region" description="Basic and acidic residues" evidence="10">
    <location>
        <begin position="659"/>
        <end position="672"/>
    </location>
</feature>
<dbReference type="NCBIfam" id="TIGR00614">
    <property type="entry name" value="recQ_fam"/>
    <property type="match status" value="1"/>
</dbReference>
<dbReference type="Pfam" id="PF00271">
    <property type="entry name" value="Helicase_C"/>
    <property type="match status" value="1"/>
</dbReference>
<keyword evidence="4 13" id="KW-0347">Helicase</keyword>
<dbReference type="InterPro" id="IPR004589">
    <property type="entry name" value="DNA_helicase_ATP-dep_RecQ"/>
</dbReference>
<evidence type="ECO:0000256" key="4">
    <source>
        <dbReference type="ARBA" id="ARBA00022806"/>
    </source>
</evidence>
<evidence type="ECO:0000259" key="12">
    <source>
        <dbReference type="PROSITE" id="PS51194"/>
    </source>
</evidence>
<name>A0A9X2F5D6_9SPHI</name>
<evidence type="ECO:0000256" key="2">
    <source>
        <dbReference type="ARBA" id="ARBA00022741"/>
    </source>
</evidence>
<gene>
    <name evidence="13" type="ORF">NF867_16880</name>
</gene>
<keyword evidence="7" id="KW-0413">Isomerase</keyword>
<evidence type="ECO:0000256" key="9">
    <source>
        <dbReference type="ARBA" id="ARBA00034808"/>
    </source>
</evidence>
<comment type="similarity">
    <text evidence="1">Belongs to the helicase family. RecQ subfamily.</text>
</comment>
<evidence type="ECO:0000313" key="14">
    <source>
        <dbReference type="Proteomes" id="UP001155182"/>
    </source>
</evidence>